<dbReference type="CDD" id="cd00586">
    <property type="entry name" value="4HBT"/>
    <property type="match status" value="1"/>
</dbReference>
<gene>
    <name evidence="3" type="ORF">F8C67_01755</name>
</gene>
<dbReference type="NCBIfam" id="TIGR00051">
    <property type="entry name" value="YbgC/FadM family acyl-CoA thioesterase"/>
    <property type="match status" value="1"/>
</dbReference>
<organism evidence="3 4">
    <name type="scientific">Phaeocystidibacter luteus</name>
    <dbReference type="NCBI Taxonomy" id="911197"/>
    <lineage>
        <taxon>Bacteria</taxon>
        <taxon>Pseudomonadati</taxon>
        <taxon>Bacteroidota</taxon>
        <taxon>Flavobacteriia</taxon>
        <taxon>Flavobacteriales</taxon>
        <taxon>Phaeocystidibacteraceae</taxon>
        <taxon>Phaeocystidibacter</taxon>
    </lineage>
</organism>
<accession>A0A6N6RLP3</accession>
<dbReference type="AlphaFoldDB" id="A0A6N6RLP3"/>
<keyword evidence="2" id="KW-0378">Hydrolase</keyword>
<keyword evidence="4" id="KW-1185">Reference proteome</keyword>
<dbReference type="Gene3D" id="3.10.129.10">
    <property type="entry name" value="Hotdog Thioesterase"/>
    <property type="match status" value="1"/>
</dbReference>
<sequence length="135" mass="15658">MVTIETSTRVRYSETDQMGVVYYGNYAQYYEVGRVELLRNLGMSYRELEEAGTMLPVLKLECKYIRPAKYDDLLRIVTIIDEMPSTRITFKHEIYNEENVLLNIGLVSLVFVDIKSGRPQKAPQSVADIFSPYFK</sequence>
<dbReference type="SUPFAM" id="SSF54637">
    <property type="entry name" value="Thioesterase/thiol ester dehydrase-isomerase"/>
    <property type="match status" value="1"/>
</dbReference>
<evidence type="ECO:0000256" key="1">
    <source>
        <dbReference type="ARBA" id="ARBA00005953"/>
    </source>
</evidence>
<dbReference type="GO" id="GO:0047617">
    <property type="term" value="F:fatty acyl-CoA hydrolase activity"/>
    <property type="evidence" value="ECO:0007669"/>
    <property type="project" value="TreeGrafter"/>
</dbReference>
<evidence type="ECO:0000256" key="2">
    <source>
        <dbReference type="ARBA" id="ARBA00022801"/>
    </source>
</evidence>
<proteinExistence type="inferred from homology"/>
<name>A0A6N6RLP3_9FLAO</name>
<dbReference type="OrthoDB" id="9800856at2"/>
<dbReference type="PIRSF" id="PIRSF003230">
    <property type="entry name" value="YbgC"/>
    <property type="match status" value="1"/>
</dbReference>
<protein>
    <submittedName>
        <fullName evidence="3">Acyl-CoA thioesterase</fullName>
    </submittedName>
</protein>
<dbReference type="EMBL" id="WBVO01000001">
    <property type="protein sequence ID" value="KAB2814487.1"/>
    <property type="molecule type" value="Genomic_DNA"/>
</dbReference>
<evidence type="ECO:0000313" key="4">
    <source>
        <dbReference type="Proteomes" id="UP000468650"/>
    </source>
</evidence>
<reference evidence="3 4" key="1">
    <citation type="submission" date="2019-09" db="EMBL/GenBank/DDBJ databases">
        <title>Genomes of family Cryomorphaceae.</title>
        <authorList>
            <person name="Bowman J.P."/>
        </authorList>
    </citation>
    <scope>NUCLEOTIDE SEQUENCE [LARGE SCALE GENOMIC DNA]</scope>
    <source>
        <strain evidence="3 4">LMG 25704</strain>
    </source>
</reference>
<dbReference type="PANTHER" id="PTHR31793:SF27">
    <property type="entry name" value="NOVEL THIOESTERASE SUPERFAMILY DOMAIN AND SAPOSIN A-TYPE DOMAIN CONTAINING PROTEIN (0610012H03RIK)"/>
    <property type="match status" value="1"/>
</dbReference>
<dbReference type="Proteomes" id="UP000468650">
    <property type="component" value="Unassembled WGS sequence"/>
</dbReference>
<dbReference type="Pfam" id="PF13279">
    <property type="entry name" value="4HBT_2"/>
    <property type="match status" value="1"/>
</dbReference>
<dbReference type="PANTHER" id="PTHR31793">
    <property type="entry name" value="4-HYDROXYBENZOYL-COA THIOESTERASE FAMILY MEMBER"/>
    <property type="match status" value="1"/>
</dbReference>
<comment type="caution">
    <text evidence="3">The sequence shown here is derived from an EMBL/GenBank/DDBJ whole genome shotgun (WGS) entry which is preliminary data.</text>
</comment>
<dbReference type="InterPro" id="IPR029069">
    <property type="entry name" value="HotDog_dom_sf"/>
</dbReference>
<dbReference type="InterPro" id="IPR050563">
    <property type="entry name" value="4-hydroxybenzoyl-CoA_TE"/>
</dbReference>
<dbReference type="RefSeq" id="WP_151666067.1">
    <property type="nucleotide sequence ID" value="NZ_WBVO01000001.1"/>
</dbReference>
<dbReference type="InterPro" id="IPR006684">
    <property type="entry name" value="YbgC/YbaW"/>
</dbReference>
<evidence type="ECO:0000313" key="3">
    <source>
        <dbReference type="EMBL" id="KAB2814487.1"/>
    </source>
</evidence>
<comment type="similarity">
    <text evidence="1">Belongs to the 4-hydroxybenzoyl-CoA thioesterase family.</text>
</comment>